<dbReference type="InterPro" id="IPR022385">
    <property type="entry name" value="Rhs_assc_core"/>
</dbReference>
<evidence type="ECO:0000256" key="1">
    <source>
        <dbReference type="SAM" id="MobiDB-lite"/>
    </source>
</evidence>
<dbReference type="PANTHER" id="PTHR32305:SF15">
    <property type="entry name" value="PROTEIN RHSA-RELATED"/>
    <property type="match status" value="1"/>
</dbReference>
<dbReference type="PRINTS" id="PR00394">
    <property type="entry name" value="RHSPROTEIN"/>
</dbReference>
<organism evidence="2 3">
    <name type="scientific">Dyella monticola</name>
    <dbReference type="NCBI Taxonomy" id="1927958"/>
    <lineage>
        <taxon>Bacteria</taxon>
        <taxon>Pseudomonadati</taxon>
        <taxon>Pseudomonadota</taxon>
        <taxon>Gammaproteobacteria</taxon>
        <taxon>Lysobacterales</taxon>
        <taxon>Rhodanobacteraceae</taxon>
        <taxon>Dyella</taxon>
    </lineage>
</organism>
<name>A0A370WSC8_9GAMM</name>
<dbReference type="Gene3D" id="2.180.10.10">
    <property type="entry name" value="RHS repeat-associated core"/>
    <property type="match status" value="1"/>
</dbReference>
<feature type="region of interest" description="Disordered" evidence="1">
    <location>
        <begin position="242"/>
        <end position="271"/>
    </location>
</feature>
<dbReference type="Proteomes" id="UP000254258">
    <property type="component" value="Unassembled WGS sequence"/>
</dbReference>
<accession>A0A370WSC8</accession>
<evidence type="ECO:0000313" key="3">
    <source>
        <dbReference type="Proteomes" id="UP000254258"/>
    </source>
</evidence>
<evidence type="ECO:0000313" key="2">
    <source>
        <dbReference type="EMBL" id="RDS78937.1"/>
    </source>
</evidence>
<dbReference type="NCBIfam" id="TIGR03696">
    <property type="entry name" value="Rhs_assc_core"/>
    <property type="match status" value="1"/>
</dbReference>
<reference evidence="2 3" key="1">
    <citation type="submission" date="2018-07" db="EMBL/GenBank/DDBJ databases">
        <title>Dyella monticola sp. nov. and Dyella psychrodurans sp. nov. isolated from monsoon evergreen broad-leaved forest soil of Dinghu Mountain, China.</title>
        <authorList>
            <person name="Gao Z."/>
            <person name="Qiu L."/>
        </authorList>
    </citation>
    <scope>NUCLEOTIDE SEQUENCE [LARGE SCALE GENOMIC DNA]</scope>
    <source>
        <strain evidence="2 3">4G-K06</strain>
    </source>
</reference>
<gene>
    <name evidence="2" type="ORF">DWU98_20170</name>
</gene>
<dbReference type="EMBL" id="QRBE01000019">
    <property type="protein sequence ID" value="RDS78937.1"/>
    <property type="molecule type" value="Genomic_DNA"/>
</dbReference>
<sequence length="271" mass="29140">MLKFCLLLPVRERVRTKPSQGKIARDASALVLAVLAKPRRIKESHRRRRRGASRVRFPGQYYDAETRLSNNVNRDYDSSTGRFSQADPTGFNGGVSLYAHGLNSPLTYGDPTGLSSLIFNPSIQTLTVVSGSGVALENFPAANNTQRNSIGPWQPGDYPYAYYNPHSGDGPDSAYGSNGINVFDKPGCSGCGVHSGRENVMDALGRKDVYHATLGCIRTTDNGTGFIRQLANAGDPLSGLMVTNNPPPTNLAPFDPSLPGAPSTYPPDPQL</sequence>
<dbReference type="PANTHER" id="PTHR32305">
    <property type="match status" value="1"/>
</dbReference>
<keyword evidence="3" id="KW-1185">Reference proteome</keyword>
<proteinExistence type="predicted"/>
<protein>
    <submittedName>
        <fullName evidence="2">RHS repeat-associated core domain-containing protein</fullName>
    </submittedName>
</protein>
<dbReference type="InterPro" id="IPR050708">
    <property type="entry name" value="T6SS_VgrG/RHS"/>
</dbReference>
<comment type="caution">
    <text evidence="2">The sequence shown here is derived from an EMBL/GenBank/DDBJ whole genome shotgun (WGS) entry which is preliminary data.</text>
</comment>
<dbReference type="AlphaFoldDB" id="A0A370WSC8"/>